<evidence type="ECO:0000313" key="3">
    <source>
        <dbReference type="Proteomes" id="UP000031549"/>
    </source>
</evidence>
<feature type="compositionally biased region" description="Polar residues" evidence="1">
    <location>
        <begin position="58"/>
        <end position="76"/>
    </location>
</feature>
<proteinExistence type="predicted"/>
<reference evidence="2 3" key="1">
    <citation type="journal article" date="2015" name="Genome Announc.">
        <title>Draft Genome Sequence of Cyanobacterium Hassallia byssoidea Strain VB512170, Isolated from Monuments in India.</title>
        <authorList>
            <person name="Singh D."/>
            <person name="Chandrababunaidu M.M."/>
            <person name="Panda A."/>
            <person name="Sen D."/>
            <person name="Bhattacharyya S."/>
            <person name="Adhikary S.P."/>
            <person name="Tripathy S."/>
        </authorList>
    </citation>
    <scope>NUCLEOTIDE SEQUENCE [LARGE SCALE GENOMIC DNA]</scope>
    <source>
        <strain evidence="2 3">VB512170</strain>
    </source>
</reference>
<keyword evidence="3" id="KW-1185">Reference proteome</keyword>
<evidence type="ECO:0000313" key="2">
    <source>
        <dbReference type="EMBL" id="NEU75226.1"/>
    </source>
</evidence>
<sequence>MQRNTRGLSFYHRLGAEITEQHGHRCFLRWVPWVTALDCAEPESRKGCRRPVSLNITRSNESEAKSTASSRYQTPAQAEEFKKNSHNS</sequence>
<feature type="region of interest" description="Disordered" evidence="1">
    <location>
        <begin position="58"/>
        <end position="88"/>
    </location>
</feature>
<name>A0A846HD48_9CYAN</name>
<organism evidence="2 3">
    <name type="scientific">Hassallia byssoidea VB512170</name>
    <dbReference type="NCBI Taxonomy" id="1304833"/>
    <lineage>
        <taxon>Bacteria</taxon>
        <taxon>Bacillati</taxon>
        <taxon>Cyanobacteriota</taxon>
        <taxon>Cyanophyceae</taxon>
        <taxon>Nostocales</taxon>
        <taxon>Tolypothrichaceae</taxon>
        <taxon>Hassallia</taxon>
    </lineage>
</organism>
<accession>A0A846HD48</accession>
<evidence type="ECO:0000256" key="1">
    <source>
        <dbReference type="SAM" id="MobiDB-lite"/>
    </source>
</evidence>
<feature type="compositionally biased region" description="Basic and acidic residues" evidence="1">
    <location>
        <begin position="79"/>
        <end position="88"/>
    </location>
</feature>
<dbReference type="RefSeq" id="WP_163519099.1">
    <property type="nucleotide sequence ID" value="NZ_JTCM02000062.1"/>
</dbReference>
<comment type="caution">
    <text evidence="2">The sequence shown here is derived from an EMBL/GenBank/DDBJ whole genome shotgun (WGS) entry which is preliminary data.</text>
</comment>
<dbReference type="AlphaFoldDB" id="A0A846HD48"/>
<dbReference type="EMBL" id="JTCM02000062">
    <property type="protein sequence ID" value="NEU75226.1"/>
    <property type="molecule type" value="Genomic_DNA"/>
</dbReference>
<gene>
    <name evidence="2" type="ORF">PI95_022360</name>
</gene>
<protein>
    <submittedName>
        <fullName evidence="2">Uncharacterized protein</fullName>
    </submittedName>
</protein>
<dbReference type="Proteomes" id="UP000031549">
    <property type="component" value="Unassembled WGS sequence"/>
</dbReference>